<gene>
    <name evidence="3" type="ORF">ZIOFF_024080</name>
</gene>
<dbReference type="AlphaFoldDB" id="A0A8J5H7H0"/>
<name>A0A8J5H7H0_ZINOF</name>
<accession>A0A8J5H7H0</accession>
<feature type="transmembrane region" description="Helical" evidence="2">
    <location>
        <begin position="57"/>
        <end position="78"/>
    </location>
</feature>
<comment type="similarity">
    <text evidence="1">Belongs to the peptidase C85 family.</text>
</comment>
<dbReference type="EMBL" id="JACMSC010000007">
    <property type="protein sequence ID" value="KAG6513744.1"/>
    <property type="molecule type" value="Genomic_DNA"/>
</dbReference>
<comment type="caution">
    <text evidence="3">The sequence shown here is derived from an EMBL/GenBank/DDBJ whole genome shotgun (WGS) entry which is preliminary data.</text>
</comment>
<proteinExistence type="inferred from homology"/>
<reference evidence="3 4" key="1">
    <citation type="submission" date="2020-08" db="EMBL/GenBank/DDBJ databases">
        <title>Plant Genome Project.</title>
        <authorList>
            <person name="Zhang R.-G."/>
        </authorList>
    </citation>
    <scope>NUCLEOTIDE SEQUENCE [LARGE SCALE GENOMIC DNA]</scope>
    <source>
        <tissue evidence="3">Rhizome</tissue>
    </source>
</reference>
<evidence type="ECO:0000256" key="1">
    <source>
        <dbReference type="ARBA" id="ARBA00010407"/>
    </source>
</evidence>
<dbReference type="InterPro" id="IPR050704">
    <property type="entry name" value="Peptidase_C85-like"/>
</dbReference>
<dbReference type="GO" id="GO:0004843">
    <property type="term" value="F:cysteine-type deubiquitinase activity"/>
    <property type="evidence" value="ECO:0007669"/>
    <property type="project" value="TreeGrafter"/>
</dbReference>
<dbReference type="Gene3D" id="6.10.20.180">
    <property type="match status" value="1"/>
</dbReference>
<dbReference type="GO" id="GO:0016579">
    <property type="term" value="P:protein deubiquitination"/>
    <property type="evidence" value="ECO:0007669"/>
    <property type="project" value="TreeGrafter"/>
</dbReference>
<dbReference type="SUPFAM" id="SSF54001">
    <property type="entry name" value="Cysteine proteinases"/>
    <property type="match status" value="1"/>
</dbReference>
<evidence type="ECO:0000313" key="3">
    <source>
        <dbReference type="EMBL" id="KAG6513744.1"/>
    </source>
</evidence>
<dbReference type="PANTHER" id="PTHR12419">
    <property type="entry name" value="OTU DOMAIN CONTAINING PROTEIN"/>
    <property type="match status" value="1"/>
</dbReference>
<sequence length="212" mass="24367">MPWEGKVKGGPLDGPLDRFDRFNLCSLGVANPYRVVATMVAMAINSSRLRLTPGGGFASSLLFWVGVVGVMVVWDGFFRALSDQFYRTPEHHKFVRDQVVDQLKSHREVYEGYVPMSFDEYLRKISGEWGDHVTLQAAADSEVFPVIFSLFLPVTSHSKKFHYLVQYGVKIFILTSFKDTCYIEILPSVEKSKREFPAMECKKKKRWWHFGI</sequence>
<dbReference type="PANTHER" id="PTHR12419:SF111">
    <property type="entry name" value="OVARIAN TUMOR DOMAIN-CONTAINING DEUBIQUITINATING ENZYME 9"/>
    <property type="match status" value="1"/>
</dbReference>
<keyword evidence="2" id="KW-0472">Membrane</keyword>
<evidence type="ECO:0000256" key="2">
    <source>
        <dbReference type="SAM" id="Phobius"/>
    </source>
</evidence>
<dbReference type="Proteomes" id="UP000734854">
    <property type="component" value="Unassembled WGS sequence"/>
</dbReference>
<organism evidence="3 4">
    <name type="scientific">Zingiber officinale</name>
    <name type="common">Ginger</name>
    <name type="synonym">Amomum zingiber</name>
    <dbReference type="NCBI Taxonomy" id="94328"/>
    <lineage>
        <taxon>Eukaryota</taxon>
        <taxon>Viridiplantae</taxon>
        <taxon>Streptophyta</taxon>
        <taxon>Embryophyta</taxon>
        <taxon>Tracheophyta</taxon>
        <taxon>Spermatophyta</taxon>
        <taxon>Magnoliopsida</taxon>
        <taxon>Liliopsida</taxon>
        <taxon>Zingiberales</taxon>
        <taxon>Zingiberaceae</taxon>
        <taxon>Zingiber</taxon>
    </lineage>
</organism>
<dbReference type="InterPro" id="IPR038765">
    <property type="entry name" value="Papain-like_cys_pep_sf"/>
</dbReference>
<keyword evidence="4" id="KW-1185">Reference proteome</keyword>
<evidence type="ECO:0000313" key="4">
    <source>
        <dbReference type="Proteomes" id="UP000734854"/>
    </source>
</evidence>
<keyword evidence="2" id="KW-0812">Transmembrane</keyword>
<protein>
    <submittedName>
        <fullName evidence="3">Uncharacterized protein</fullName>
    </submittedName>
</protein>
<keyword evidence="2" id="KW-1133">Transmembrane helix</keyword>